<evidence type="ECO:0000256" key="4">
    <source>
        <dbReference type="ARBA" id="ARBA00022692"/>
    </source>
</evidence>
<dbReference type="InterPro" id="IPR028055">
    <property type="entry name" value="YidC/Oxa/ALB_C"/>
</dbReference>
<dbReference type="InterPro" id="IPR047196">
    <property type="entry name" value="YidC_ALB_C"/>
</dbReference>
<protein>
    <submittedName>
        <fullName evidence="11">Membrane protein insertase, YidC/Oxa1 family</fullName>
    </submittedName>
</protein>
<organism evidence="11">
    <name type="scientific">human gut metagenome</name>
    <dbReference type="NCBI Taxonomy" id="408170"/>
    <lineage>
        <taxon>unclassified sequences</taxon>
        <taxon>metagenomes</taxon>
        <taxon>organismal metagenomes</taxon>
    </lineage>
</organism>
<accession>K1RYV0</accession>
<dbReference type="EMBL" id="AJWZ01009712">
    <property type="protein sequence ID" value="EKC50508.1"/>
    <property type="molecule type" value="Genomic_DNA"/>
</dbReference>
<feature type="transmembrane region" description="Helical" evidence="9">
    <location>
        <begin position="200"/>
        <end position="218"/>
    </location>
</feature>
<evidence type="ECO:0000259" key="10">
    <source>
        <dbReference type="Pfam" id="PF02096"/>
    </source>
</evidence>
<dbReference type="GO" id="GO:0051205">
    <property type="term" value="P:protein insertion into membrane"/>
    <property type="evidence" value="ECO:0007669"/>
    <property type="project" value="TreeGrafter"/>
</dbReference>
<evidence type="ECO:0000256" key="8">
    <source>
        <dbReference type="ARBA" id="ARBA00023186"/>
    </source>
</evidence>
<feature type="transmembrane region" description="Helical" evidence="9">
    <location>
        <begin position="90"/>
        <end position="108"/>
    </location>
</feature>
<evidence type="ECO:0000313" key="11">
    <source>
        <dbReference type="EMBL" id="EKC50508.1"/>
    </source>
</evidence>
<gene>
    <name evidence="11" type="ORF">OBE_14099</name>
</gene>
<evidence type="ECO:0000256" key="2">
    <source>
        <dbReference type="ARBA" id="ARBA00022448"/>
    </source>
</evidence>
<dbReference type="Pfam" id="PF02096">
    <property type="entry name" value="60KD_IMP"/>
    <property type="match status" value="1"/>
</dbReference>
<dbReference type="NCBIfam" id="TIGR03592">
    <property type="entry name" value="yidC_oxa1_cterm"/>
    <property type="match status" value="1"/>
</dbReference>
<dbReference type="InterPro" id="IPR001708">
    <property type="entry name" value="YidC/ALB3/OXA1/COX18"/>
</dbReference>
<dbReference type="CDD" id="cd20070">
    <property type="entry name" value="5TM_YidC_Alb3"/>
    <property type="match status" value="1"/>
</dbReference>
<dbReference type="PANTHER" id="PTHR12428">
    <property type="entry name" value="OXA1"/>
    <property type="match status" value="1"/>
</dbReference>
<keyword evidence="3" id="KW-1003">Cell membrane</keyword>
<keyword evidence="7 9" id="KW-0472">Membrane</keyword>
<dbReference type="AlphaFoldDB" id="K1RYV0"/>
<dbReference type="GO" id="GO:0015031">
    <property type="term" value="P:protein transport"/>
    <property type="evidence" value="ECO:0007669"/>
    <property type="project" value="UniProtKB-KW"/>
</dbReference>
<keyword evidence="4 9" id="KW-0812">Transmembrane</keyword>
<evidence type="ECO:0000256" key="9">
    <source>
        <dbReference type="SAM" id="Phobius"/>
    </source>
</evidence>
<feature type="non-terminal residue" evidence="11">
    <location>
        <position position="220"/>
    </location>
</feature>
<reference evidence="11" key="1">
    <citation type="journal article" date="2013" name="Environ. Microbiol.">
        <title>Microbiota from the distal guts of lean and obese adolescents exhibit partial functional redundancy besides clear differences in community structure.</title>
        <authorList>
            <person name="Ferrer M."/>
            <person name="Ruiz A."/>
            <person name="Lanza F."/>
            <person name="Haange S.B."/>
            <person name="Oberbach A."/>
            <person name="Till H."/>
            <person name="Bargiela R."/>
            <person name="Campoy C."/>
            <person name="Segura M.T."/>
            <person name="Richter M."/>
            <person name="von Bergen M."/>
            <person name="Seifert J."/>
            <person name="Suarez A."/>
        </authorList>
    </citation>
    <scope>NUCLEOTIDE SEQUENCE</scope>
</reference>
<keyword evidence="2" id="KW-0813">Transport</keyword>
<feature type="transmembrane region" description="Helical" evidence="9">
    <location>
        <begin position="22"/>
        <end position="42"/>
    </location>
</feature>
<evidence type="ECO:0000256" key="1">
    <source>
        <dbReference type="ARBA" id="ARBA00004651"/>
    </source>
</evidence>
<dbReference type="PANTHER" id="PTHR12428:SF65">
    <property type="entry name" value="CYTOCHROME C OXIDASE ASSEMBLY PROTEIN COX18, MITOCHONDRIAL"/>
    <property type="match status" value="1"/>
</dbReference>
<evidence type="ECO:0000256" key="3">
    <source>
        <dbReference type="ARBA" id="ARBA00022475"/>
    </source>
</evidence>
<comment type="caution">
    <text evidence="11">The sequence shown here is derived from an EMBL/GenBank/DDBJ whole genome shotgun (WGS) entry which is preliminary data.</text>
</comment>
<dbReference type="GO" id="GO:0005886">
    <property type="term" value="C:plasma membrane"/>
    <property type="evidence" value="ECO:0007669"/>
    <property type="project" value="UniProtKB-SubCell"/>
</dbReference>
<name>K1RYV0_9ZZZZ</name>
<keyword evidence="8" id="KW-0143">Chaperone</keyword>
<evidence type="ECO:0000256" key="6">
    <source>
        <dbReference type="ARBA" id="ARBA00022989"/>
    </source>
</evidence>
<evidence type="ECO:0000256" key="7">
    <source>
        <dbReference type="ARBA" id="ARBA00023136"/>
    </source>
</evidence>
<evidence type="ECO:0000256" key="5">
    <source>
        <dbReference type="ARBA" id="ARBA00022927"/>
    </source>
</evidence>
<keyword evidence="5" id="KW-0653">Protein transport</keyword>
<feature type="domain" description="Membrane insertase YidC/Oxa/ALB C-terminal" evidence="10">
    <location>
        <begin position="22"/>
        <end position="127"/>
    </location>
</feature>
<keyword evidence="6 9" id="KW-1133">Transmembrane helix</keyword>
<proteinExistence type="predicted"/>
<comment type="subcellular location">
    <subcellularLocation>
        <location evidence="1">Cell membrane</location>
        <topology evidence="1">Multi-pass membrane protein</topology>
    </subcellularLocation>
</comment>
<sequence>MSWITAPFAWLLKALYELTGSYGWAVILFGVVVNLILLPFMAKSKKSMMRTSRLQPRIAELQRRHEGNQQKLNEEMAKLYREEKINPMSGCLWSLIPFPILIALYSVIRQPLTKMMSLSADAVTQLTDWVTTNAGYVAQTKSAYQEIQIADLIHQNWDAVTGALGDFSGKLLDIDYSFIGLNMGQQPSFKIWTFDWSNKAVWLPALGLFLIPIVSAVLSW</sequence>
<dbReference type="GO" id="GO:0032977">
    <property type="term" value="F:membrane insertase activity"/>
    <property type="evidence" value="ECO:0007669"/>
    <property type="project" value="InterPro"/>
</dbReference>